<evidence type="ECO:0000313" key="2">
    <source>
        <dbReference type="Proteomes" id="UP000019443"/>
    </source>
</evidence>
<name>W6R8N7_9HYPH</name>
<sequence length="150" mass="16369">MKRGSAMANKSGNGLAETLAAFDRIRRAPREAVLPALLKSGEELAHHQKALAETSRDTGALIDSIHVTMPGQSTPAYSQPGGARLAGETEVIVTAGNADVRYAHLVEYGTNDTEAQPFFWPALRLLRKRLQNRINRAAKKAVKDAWNEHD</sequence>
<dbReference type="KEGG" id="rhl:LPU83_1963"/>
<dbReference type="NCBIfam" id="TIGR01725">
    <property type="entry name" value="phge_HK97_gp10"/>
    <property type="match status" value="1"/>
</dbReference>
<accession>W6R8N7</accession>
<dbReference type="EMBL" id="HG916852">
    <property type="protein sequence ID" value="CDM57622.1"/>
    <property type="molecule type" value="Genomic_DNA"/>
</dbReference>
<keyword evidence="2" id="KW-1185">Reference proteome</keyword>
<dbReference type="PATRIC" id="fig|348824.6.peg.2112"/>
<dbReference type="InterPro" id="IPR010064">
    <property type="entry name" value="HK97-gp10_tail"/>
</dbReference>
<evidence type="ECO:0000313" key="1">
    <source>
        <dbReference type="EMBL" id="CDM57622.1"/>
    </source>
</evidence>
<reference evidence="1" key="1">
    <citation type="submission" date="2013-11" db="EMBL/GenBank/DDBJ databases">
        <title>Draft genome sequence of the broad-host-range Rhizobium sp. LPU83 strain, a member of the low-genetic diversity Oregon-like Rhizobium sp. group.</title>
        <authorList>
            <person name="Wibberg D."/>
            <person name="Puehler A."/>
            <person name="Schlueter A."/>
        </authorList>
    </citation>
    <scope>NUCLEOTIDE SEQUENCE [LARGE SCALE GENOMIC DNA]</scope>
    <source>
        <strain evidence="1">LPU83</strain>
    </source>
</reference>
<dbReference type="Proteomes" id="UP000019443">
    <property type="component" value="Chromosome"/>
</dbReference>
<evidence type="ECO:0008006" key="3">
    <source>
        <dbReference type="Google" id="ProtNLM"/>
    </source>
</evidence>
<dbReference type="eggNOG" id="ENOG50316U7">
    <property type="taxonomic scope" value="Bacteria"/>
</dbReference>
<dbReference type="HOGENOM" id="CLU_127674_2_1_5"/>
<gene>
    <name evidence="1" type="ORF">LPU83_1963</name>
</gene>
<dbReference type="AlphaFoldDB" id="W6R8N7"/>
<proteinExistence type="predicted"/>
<organism evidence="1 2">
    <name type="scientific">Rhizobium favelukesii</name>
    <dbReference type="NCBI Taxonomy" id="348824"/>
    <lineage>
        <taxon>Bacteria</taxon>
        <taxon>Pseudomonadati</taxon>
        <taxon>Pseudomonadota</taxon>
        <taxon>Alphaproteobacteria</taxon>
        <taxon>Hyphomicrobiales</taxon>
        <taxon>Rhizobiaceae</taxon>
        <taxon>Rhizobium/Agrobacterium group</taxon>
        <taxon>Rhizobium</taxon>
    </lineage>
</organism>
<dbReference type="Pfam" id="PF04883">
    <property type="entry name" value="HK97-gp10_like"/>
    <property type="match status" value="1"/>
</dbReference>
<protein>
    <recommendedName>
        <fullName evidence="3">HK97 gp10 family phage protein</fullName>
    </recommendedName>
</protein>